<sequence>MSDLLKTPLFALHEELGAKMVPFAGYAMPVQYPMGVLKEHLHTRSHAGLFDVSHMGQVILSGPSWDAVALGFESLVPMDVLGLQDGRQRYGLFTNDAGGIEDDLMFARRGDALFVVVNAACKKTDIARMQAKLPKELTVTEITDRALIAVQGPAAENALAALDVRAAEMRFMDVADLVLDGHPVWASRSGYTGEDGYEISVPADEAEALARILLAQDGVAPIGLGARDSLRLEAGLCLYGNDIDATTNPVAAGLNWAIQKVRRSGGEREGGFPGAAAVLEALSEGPGQRRVGLKPEGRAPMRAGVTIHDAAEGGALIGAVTSGGFGPTVGGPVAMGYVAARHAEQGTQLYGDLRGKRMPVEVVRLPFVPAKFKR</sequence>
<evidence type="ECO:0000259" key="7">
    <source>
        <dbReference type="Pfam" id="PF08669"/>
    </source>
</evidence>
<dbReference type="InterPro" id="IPR013977">
    <property type="entry name" value="GcvT_C"/>
</dbReference>
<dbReference type="NCBIfam" id="NF001567">
    <property type="entry name" value="PRK00389.1"/>
    <property type="match status" value="1"/>
</dbReference>
<dbReference type="GO" id="GO:0005960">
    <property type="term" value="C:glycine cleavage complex"/>
    <property type="evidence" value="ECO:0007669"/>
    <property type="project" value="InterPro"/>
</dbReference>
<protein>
    <recommendedName>
        <fullName evidence="1">aminomethyltransferase</fullName>
        <ecNumber evidence="1">2.1.2.10</ecNumber>
    </recommendedName>
    <alternativeName>
        <fullName evidence="4">Glycine cleavage system T protein</fullName>
    </alternativeName>
</protein>
<dbReference type="AlphaFoldDB" id="A0A9X1K220"/>
<dbReference type="RefSeq" id="WP_219505702.1">
    <property type="nucleotide sequence ID" value="NZ_JAHXDN010000005.1"/>
</dbReference>
<dbReference type="PANTHER" id="PTHR43757">
    <property type="entry name" value="AMINOMETHYLTRANSFERASE"/>
    <property type="match status" value="1"/>
</dbReference>
<dbReference type="GO" id="GO:0008483">
    <property type="term" value="F:transaminase activity"/>
    <property type="evidence" value="ECO:0007669"/>
    <property type="project" value="UniProtKB-KW"/>
</dbReference>
<evidence type="ECO:0000256" key="1">
    <source>
        <dbReference type="ARBA" id="ARBA00012616"/>
    </source>
</evidence>
<dbReference type="EC" id="2.1.2.10" evidence="1"/>
<dbReference type="Pfam" id="PF01571">
    <property type="entry name" value="GCV_T"/>
    <property type="match status" value="1"/>
</dbReference>
<feature type="domain" description="GCVT N-terminal" evidence="6">
    <location>
        <begin position="10"/>
        <end position="260"/>
    </location>
</feature>
<dbReference type="PANTHER" id="PTHR43757:SF2">
    <property type="entry name" value="AMINOMETHYLTRANSFERASE, MITOCHONDRIAL"/>
    <property type="match status" value="1"/>
</dbReference>
<evidence type="ECO:0000256" key="2">
    <source>
        <dbReference type="ARBA" id="ARBA00022576"/>
    </source>
</evidence>
<comment type="caution">
    <text evidence="8">The sequence shown here is derived from an EMBL/GenBank/DDBJ whole genome shotgun (WGS) entry which is preliminary data.</text>
</comment>
<comment type="catalytic activity">
    <reaction evidence="5">
        <text>N(6)-[(R)-S(8)-aminomethyldihydrolipoyl]-L-lysyl-[protein] + (6S)-5,6,7,8-tetrahydrofolate = N(6)-[(R)-dihydrolipoyl]-L-lysyl-[protein] + (6R)-5,10-methylene-5,6,7,8-tetrahydrofolate + NH4(+)</text>
        <dbReference type="Rhea" id="RHEA:16945"/>
        <dbReference type="Rhea" id="RHEA-COMP:10475"/>
        <dbReference type="Rhea" id="RHEA-COMP:10492"/>
        <dbReference type="ChEBI" id="CHEBI:15636"/>
        <dbReference type="ChEBI" id="CHEBI:28938"/>
        <dbReference type="ChEBI" id="CHEBI:57453"/>
        <dbReference type="ChEBI" id="CHEBI:83100"/>
        <dbReference type="ChEBI" id="CHEBI:83143"/>
        <dbReference type="EC" id="2.1.2.10"/>
    </reaction>
</comment>
<evidence type="ECO:0000259" key="6">
    <source>
        <dbReference type="Pfam" id="PF01571"/>
    </source>
</evidence>
<dbReference type="EMBL" id="JAHXDN010000005">
    <property type="protein sequence ID" value="MBW4709799.1"/>
    <property type="molecule type" value="Genomic_DNA"/>
</dbReference>
<feature type="domain" description="Aminomethyltransferase C-terminal" evidence="7">
    <location>
        <begin position="289"/>
        <end position="368"/>
    </location>
</feature>
<dbReference type="InterPro" id="IPR028896">
    <property type="entry name" value="GcvT/YgfZ/DmdA"/>
</dbReference>
<dbReference type="PIRSF" id="PIRSF006487">
    <property type="entry name" value="GcvT"/>
    <property type="match status" value="1"/>
</dbReference>
<evidence type="ECO:0000256" key="3">
    <source>
        <dbReference type="ARBA" id="ARBA00022679"/>
    </source>
</evidence>
<evidence type="ECO:0000256" key="4">
    <source>
        <dbReference type="ARBA" id="ARBA00031395"/>
    </source>
</evidence>
<accession>A0A9X1K220</accession>
<dbReference type="InterPro" id="IPR006222">
    <property type="entry name" value="GCVT_N"/>
</dbReference>
<keyword evidence="2" id="KW-0032">Aminotransferase</keyword>
<organism evidence="8 9">
    <name type="scientific">Roseobacter insulae</name>
    <dbReference type="NCBI Taxonomy" id="2859783"/>
    <lineage>
        <taxon>Bacteria</taxon>
        <taxon>Pseudomonadati</taxon>
        <taxon>Pseudomonadota</taxon>
        <taxon>Alphaproteobacteria</taxon>
        <taxon>Rhodobacterales</taxon>
        <taxon>Roseobacteraceae</taxon>
        <taxon>Roseobacter</taxon>
    </lineage>
</organism>
<dbReference type="GO" id="GO:0004047">
    <property type="term" value="F:aminomethyltransferase activity"/>
    <property type="evidence" value="ECO:0007669"/>
    <property type="project" value="UniProtKB-EC"/>
</dbReference>
<keyword evidence="3 8" id="KW-0808">Transferase</keyword>
<dbReference type="Pfam" id="PF08669">
    <property type="entry name" value="GCV_T_C"/>
    <property type="match status" value="1"/>
</dbReference>
<gene>
    <name evidence="8" type="primary">gcvT</name>
    <name evidence="8" type="ORF">KX928_18580</name>
</gene>
<evidence type="ECO:0000256" key="5">
    <source>
        <dbReference type="ARBA" id="ARBA00047665"/>
    </source>
</evidence>
<name>A0A9X1K220_9RHOB</name>
<evidence type="ECO:0000313" key="9">
    <source>
        <dbReference type="Proteomes" id="UP001138661"/>
    </source>
</evidence>
<dbReference type="Proteomes" id="UP001138661">
    <property type="component" value="Unassembled WGS sequence"/>
</dbReference>
<proteinExistence type="predicted"/>
<evidence type="ECO:0000313" key="8">
    <source>
        <dbReference type="EMBL" id="MBW4709799.1"/>
    </source>
</evidence>
<keyword evidence="9" id="KW-1185">Reference proteome</keyword>
<reference evidence="8" key="1">
    <citation type="submission" date="2021-07" db="EMBL/GenBank/DDBJ databases">
        <title>Roseobacter insulae sp. nov., isolated from a tidal flat.</title>
        <authorList>
            <person name="Park S."/>
            <person name="Yoon J.-H."/>
        </authorList>
    </citation>
    <scope>NUCLEOTIDE SEQUENCE</scope>
    <source>
        <strain evidence="8">YSTF-M11</strain>
    </source>
</reference>
<dbReference type="NCBIfam" id="NF010093">
    <property type="entry name" value="PRK13579.1"/>
    <property type="match status" value="1"/>
</dbReference>
<dbReference type="NCBIfam" id="TIGR00528">
    <property type="entry name" value="gcvT"/>
    <property type="match status" value="1"/>
</dbReference>
<dbReference type="GO" id="GO:0006546">
    <property type="term" value="P:glycine catabolic process"/>
    <property type="evidence" value="ECO:0007669"/>
    <property type="project" value="InterPro"/>
</dbReference>
<dbReference type="InterPro" id="IPR006223">
    <property type="entry name" value="GcvT"/>
</dbReference>